<dbReference type="InterPro" id="IPR036188">
    <property type="entry name" value="FAD/NAD-bd_sf"/>
</dbReference>
<dbReference type="EMBL" id="UINC01124054">
    <property type="protein sequence ID" value="SVD00937.1"/>
    <property type="molecule type" value="Genomic_DNA"/>
</dbReference>
<gene>
    <name evidence="1" type="ORF">METZ01_LOCUS353791</name>
</gene>
<feature type="non-terminal residue" evidence="1">
    <location>
        <position position="41"/>
    </location>
</feature>
<reference evidence="1" key="1">
    <citation type="submission" date="2018-05" db="EMBL/GenBank/DDBJ databases">
        <authorList>
            <person name="Lanie J.A."/>
            <person name="Ng W.-L."/>
            <person name="Kazmierczak K.M."/>
            <person name="Andrzejewski T.M."/>
            <person name="Davidsen T.M."/>
            <person name="Wayne K.J."/>
            <person name="Tettelin H."/>
            <person name="Glass J.I."/>
            <person name="Rusch D."/>
            <person name="Podicherti R."/>
            <person name="Tsui H.-C.T."/>
            <person name="Winkler M.E."/>
        </authorList>
    </citation>
    <scope>NUCLEOTIDE SEQUENCE</scope>
</reference>
<protein>
    <submittedName>
        <fullName evidence="1">Uncharacterized protein</fullName>
    </submittedName>
</protein>
<dbReference type="Gene3D" id="3.50.50.60">
    <property type="entry name" value="FAD/NAD(P)-binding domain"/>
    <property type="match status" value="1"/>
</dbReference>
<dbReference type="Pfam" id="PF13450">
    <property type="entry name" value="NAD_binding_8"/>
    <property type="match status" value="1"/>
</dbReference>
<name>A0A382RV54_9ZZZZ</name>
<proteinExistence type="predicted"/>
<organism evidence="1">
    <name type="scientific">marine metagenome</name>
    <dbReference type="NCBI Taxonomy" id="408172"/>
    <lineage>
        <taxon>unclassified sequences</taxon>
        <taxon>metagenomes</taxon>
        <taxon>ecological metagenomes</taxon>
    </lineage>
</organism>
<accession>A0A382RV54</accession>
<dbReference type="SUPFAM" id="SSF51905">
    <property type="entry name" value="FAD/NAD(P)-binding domain"/>
    <property type="match status" value="1"/>
</dbReference>
<dbReference type="AlphaFoldDB" id="A0A382RV54"/>
<evidence type="ECO:0000313" key="1">
    <source>
        <dbReference type="EMBL" id="SVD00937.1"/>
    </source>
</evidence>
<sequence>MNENHFNIVIIGSGVIGLAIAERLSRNFSNILVVEKEKSFG</sequence>